<dbReference type="Pfam" id="PF02780">
    <property type="entry name" value="Transketolase_C"/>
    <property type="match status" value="1"/>
</dbReference>
<evidence type="ECO:0000256" key="1">
    <source>
        <dbReference type="ARBA" id="ARBA00001946"/>
    </source>
</evidence>
<dbReference type="CDD" id="cd07033">
    <property type="entry name" value="TPP_PYR_DXS_TK_like"/>
    <property type="match status" value="1"/>
</dbReference>
<reference evidence="14 15" key="1">
    <citation type="submission" date="2020-10" db="EMBL/GenBank/DDBJ databases">
        <title>The Coptis chinensis genome and diversification of protoberbering-type alkaloids.</title>
        <authorList>
            <person name="Wang B."/>
            <person name="Shu S."/>
            <person name="Song C."/>
            <person name="Liu Y."/>
        </authorList>
    </citation>
    <scope>NUCLEOTIDE SEQUENCE [LARGE SCALE GENOMIC DNA]</scope>
    <source>
        <strain evidence="14">HL-2020</strain>
        <tissue evidence="14">Leaf</tissue>
    </source>
</reference>
<dbReference type="InterPro" id="IPR029061">
    <property type="entry name" value="THDP-binding"/>
</dbReference>
<keyword evidence="9" id="KW-0460">Magnesium</keyword>
<dbReference type="InterPro" id="IPR005477">
    <property type="entry name" value="Dxylulose-5-P_synthase"/>
</dbReference>
<dbReference type="InterPro" id="IPR009014">
    <property type="entry name" value="Transketo_C/PFOR_II"/>
</dbReference>
<dbReference type="PANTHER" id="PTHR43322:SF4">
    <property type="entry name" value="1-DEOXY-D-XYLULOSE-5-PHOSPHATE SYNTHASE 2, CHLOROPLASTIC-RELATED"/>
    <property type="match status" value="1"/>
</dbReference>
<dbReference type="InterPro" id="IPR020826">
    <property type="entry name" value="Transketolase_BS"/>
</dbReference>
<dbReference type="PROSITE" id="PS00802">
    <property type="entry name" value="TRANSKETOLASE_2"/>
    <property type="match status" value="1"/>
</dbReference>
<comment type="caution">
    <text evidence="14">The sequence shown here is derived from an EMBL/GenBank/DDBJ whole genome shotgun (WGS) entry which is preliminary data.</text>
</comment>
<comment type="cofactor">
    <cofactor evidence="2">
        <name>thiamine diphosphate</name>
        <dbReference type="ChEBI" id="CHEBI:58937"/>
    </cofactor>
</comment>
<dbReference type="GO" id="GO:0046872">
    <property type="term" value="F:metal ion binding"/>
    <property type="evidence" value="ECO:0007669"/>
    <property type="project" value="UniProtKB-KW"/>
</dbReference>
<comment type="cofactor">
    <cofactor evidence="1">
        <name>Mg(2+)</name>
        <dbReference type="ChEBI" id="CHEBI:18420"/>
    </cofactor>
</comment>
<dbReference type="GO" id="GO:0008661">
    <property type="term" value="F:1-deoxy-D-xylulose-5-phosphate synthase activity"/>
    <property type="evidence" value="ECO:0007669"/>
    <property type="project" value="UniProtKB-EC"/>
</dbReference>
<evidence type="ECO:0000256" key="10">
    <source>
        <dbReference type="ARBA" id="ARBA00022977"/>
    </source>
</evidence>
<evidence type="ECO:0000256" key="6">
    <source>
        <dbReference type="ARBA" id="ARBA00013150"/>
    </source>
</evidence>
<dbReference type="FunFam" id="3.40.50.970:FF:000005">
    <property type="entry name" value="1-deoxy-D-xylulose-5-phosphate synthase"/>
    <property type="match status" value="1"/>
</dbReference>
<gene>
    <name evidence="14" type="ORF">IFM89_022442</name>
</gene>
<dbReference type="GO" id="GO:0019288">
    <property type="term" value="P:isopentenyl diphosphate biosynthetic process, methylerythritol 4-phosphate pathway"/>
    <property type="evidence" value="ECO:0007669"/>
    <property type="project" value="UniProtKB-ARBA"/>
</dbReference>
<dbReference type="Pfam" id="PF02779">
    <property type="entry name" value="Transket_pyr"/>
    <property type="match status" value="1"/>
</dbReference>
<evidence type="ECO:0000256" key="2">
    <source>
        <dbReference type="ARBA" id="ARBA00001964"/>
    </source>
</evidence>
<dbReference type="Gene3D" id="3.40.50.970">
    <property type="match status" value="2"/>
</dbReference>
<sequence>MTVATYLTTRTSTFSPSVKVPIQQNLTSRRRFFVKASTSSTDGEDRKLMKKETDSLKIEYTKEKPSTPLLDTINYPAHMKNLSTPELEQLASELRADIVHSVSKTGGHLSSSLGVVELSVALHHVFNSPEDKIIWDVGHQAYPHKILTGRRSKMHTIRQTSGLAGFPKREESEHDAFGAGHSSTSISAGLGMAVGRDLLGKSNHVISVIGDGAMTAGQAYEAMNNAGFLDSNLIVVLNDNKQVSLPTATLDGPATPVGALSSALSKLQASSKFRKLREAAKSITKQIGGQTHEVAAKVDEYARGMMSAPGSTLFEELGLYYIGPVDGHNVEDLVTIFEKVKALPAPGPVLIHIVTEKGKGYPPAMAAADRMHGVVKFDPETGKQHKTKAPTLSYTQYFAEALIKEAEEDKKIVAIHAAMGGGTGLNYFQKKFPERCFDVGIAEQHAVTFAAGLATEGLKPFCAIYSSFLQRGYDQVVHDVDLQKLPVRFALDRAGLVGADGPTHCGAFDITYMACLPNMIVMAPADEAELIHMVATTANIDDRPSCFRFPRGNGVGVPLPSNLKGIPMEIGKGRLLMEGNRVAILGYGSIVQQCLEAANMLRSRDISVTVADARFCKPLDTELIRRLAKEHEYLITIEEGSVGGFSSHVAHYLCLSGLLDGNLKLRAMGLPDRYIDHGAPKDQIEEAGLTSWHISATVLSLLGRSKEALQFNGRNV</sequence>
<dbReference type="GO" id="GO:0009228">
    <property type="term" value="P:thiamine biosynthetic process"/>
    <property type="evidence" value="ECO:0007669"/>
    <property type="project" value="UniProtKB-KW"/>
</dbReference>
<dbReference type="NCBIfam" id="NF003933">
    <property type="entry name" value="PRK05444.2-2"/>
    <property type="match status" value="1"/>
</dbReference>
<evidence type="ECO:0000256" key="11">
    <source>
        <dbReference type="ARBA" id="ARBA00023052"/>
    </source>
</evidence>
<keyword evidence="15" id="KW-1185">Reference proteome</keyword>
<feature type="domain" description="Transketolase-like pyrimidine-binding" evidence="13">
    <location>
        <begin position="392"/>
        <end position="557"/>
    </location>
</feature>
<dbReference type="Gene3D" id="3.40.50.920">
    <property type="match status" value="1"/>
</dbReference>
<evidence type="ECO:0000313" key="15">
    <source>
        <dbReference type="Proteomes" id="UP000631114"/>
    </source>
</evidence>
<comment type="similarity">
    <text evidence="4">Belongs to the transketolase family. DXPS subfamily.</text>
</comment>
<dbReference type="PROSITE" id="PS00801">
    <property type="entry name" value="TRANSKETOLASE_1"/>
    <property type="match status" value="1"/>
</dbReference>
<proteinExistence type="inferred from homology"/>
<organism evidence="14 15">
    <name type="scientific">Coptis chinensis</name>
    <dbReference type="NCBI Taxonomy" id="261450"/>
    <lineage>
        <taxon>Eukaryota</taxon>
        <taxon>Viridiplantae</taxon>
        <taxon>Streptophyta</taxon>
        <taxon>Embryophyta</taxon>
        <taxon>Tracheophyta</taxon>
        <taxon>Spermatophyta</taxon>
        <taxon>Magnoliopsida</taxon>
        <taxon>Ranunculales</taxon>
        <taxon>Ranunculaceae</taxon>
        <taxon>Coptidoideae</taxon>
        <taxon>Coptis</taxon>
    </lineage>
</organism>
<dbReference type="InterPro" id="IPR005475">
    <property type="entry name" value="Transketolase-like_Pyr-bd"/>
</dbReference>
<comment type="pathway">
    <text evidence="3">Metabolic intermediate biosynthesis; 1-deoxy-D-xylulose 5-phosphate biosynthesis; 1-deoxy-D-xylulose 5-phosphate from D-glyceraldehyde 3-phosphate and pyruvate: step 1/1.</text>
</comment>
<comment type="subunit">
    <text evidence="5">Homodimer.</text>
</comment>
<protein>
    <recommendedName>
        <fullName evidence="6">1-deoxy-D-xylulose-5-phosphate synthase</fullName>
        <ecNumber evidence="6">2.2.1.7</ecNumber>
    </recommendedName>
</protein>
<dbReference type="PANTHER" id="PTHR43322">
    <property type="entry name" value="1-D-DEOXYXYLULOSE 5-PHOSPHATE SYNTHASE-RELATED"/>
    <property type="match status" value="1"/>
</dbReference>
<evidence type="ECO:0000256" key="12">
    <source>
        <dbReference type="ARBA" id="ARBA00023229"/>
    </source>
</evidence>
<evidence type="ECO:0000256" key="8">
    <source>
        <dbReference type="ARBA" id="ARBA00022723"/>
    </source>
</evidence>
<dbReference type="UniPathway" id="UPA00064">
    <property type="reaction ID" value="UER00091"/>
</dbReference>
<dbReference type="InterPro" id="IPR033248">
    <property type="entry name" value="Transketolase_C"/>
</dbReference>
<accession>A0A835LW52</accession>
<dbReference type="EC" id="2.2.1.7" evidence="6"/>
<keyword evidence="10" id="KW-0784">Thiamine biosynthesis</keyword>
<dbReference type="InterPro" id="IPR049557">
    <property type="entry name" value="Transketolase_CS"/>
</dbReference>
<dbReference type="EMBL" id="JADFTS010000004">
    <property type="protein sequence ID" value="KAF9610478.1"/>
    <property type="molecule type" value="Genomic_DNA"/>
</dbReference>
<dbReference type="AlphaFoldDB" id="A0A835LW52"/>
<evidence type="ECO:0000256" key="3">
    <source>
        <dbReference type="ARBA" id="ARBA00004980"/>
    </source>
</evidence>
<dbReference type="HAMAP" id="MF_00315">
    <property type="entry name" value="DXP_synth"/>
    <property type="match status" value="1"/>
</dbReference>
<keyword evidence="11" id="KW-0786">Thiamine pyrophosphate</keyword>
<dbReference type="FunFam" id="3.40.50.920:FF:000002">
    <property type="entry name" value="1-deoxy-D-xylulose-5-phosphate synthase"/>
    <property type="match status" value="1"/>
</dbReference>
<keyword evidence="12" id="KW-0414">Isoprene biosynthesis</keyword>
<evidence type="ECO:0000256" key="9">
    <source>
        <dbReference type="ARBA" id="ARBA00022842"/>
    </source>
</evidence>
<keyword evidence="7" id="KW-0808">Transferase</keyword>
<evidence type="ECO:0000256" key="5">
    <source>
        <dbReference type="ARBA" id="ARBA00011738"/>
    </source>
</evidence>
<dbReference type="Pfam" id="PF13292">
    <property type="entry name" value="DXP_synthase_N"/>
    <property type="match status" value="1"/>
</dbReference>
<dbReference type="SUPFAM" id="SSF52518">
    <property type="entry name" value="Thiamin diphosphate-binding fold (THDP-binding)"/>
    <property type="match status" value="2"/>
</dbReference>
<dbReference type="OrthoDB" id="10266385at2759"/>
<evidence type="ECO:0000259" key="13">
    <source>
        <dbReference type="SMART" id="SM00861"/>
    </source>
</evidence>
<evidence type="ECO:0000256" key="7">
    <source>
        <dbReference type="ARBA" id="ARBA00022679"/>
    </source>
</evidence>
<dbReference type="SMART" id="SM00861">
    <property type="entry name" value="Transket_pyr"/>
    <property type="match status" value="1"/>
</dbReference>
<dbReference type="SUPFAM" id="SSF52922">
    <property type="entry name" value="TK C-terminal domain-like"/>
    <property type="match status" value="1"/>
</dbReference>
<evidence type="ECO:0000256" key="4">
    <source>
        <dbReference type="ARBA" id="ARBA00011081"/>
    </source>
</evidence>
<name>A0A835LW52_9MAGN</name>
<keyword evidence="8" id="KW-0479">Metal-binding</keyword>
<dbReference type="Proteomes" id="UP000631114">
    <property type="component" value="Unassembled WGS sequence"/>
</dbReference>
<dbReference type="GO" id="GO:0016114">
    <property type="term" value="P:terpenoid biosynthetic process"/>
    <property type="evidence" value="ECO:0007669"/>
    <property type="project" value="InterPro"/>
</dbReference>
<dbReference type="CDD" id="cd02007">
    <property type="entry name" value="TPP_DXS"/>
    <property type="match status" value="1"/>
</dbReference>
<evidence type="ECO:0000313" key="14">
    <source>
        <dbReference type="EMBL" id="KAF9610478.1"/>
    </source>
</evidence>
<dbReference type="NCBIfam" id="TIGR00204">
    <property type="entry name" value="dxs"/>
    <property type="match status" value="1"/>
</dbReference>